<dbReference type="InterPro" id="IPR036693">
    <property type="entry name" value="TF_LuxR_autoind-bd_dom_sf"/>
</dbReference>
<protein>
    <recommendedName>
        <fullName evidence="4">HTH luxR-type domain-containing protein</fullName>
    </recommendedName>
</protein>
<name>A0A3B1A2L2_9ZZZZ</name>
<keyword evidence="2" id="KW-0238">DNA-binding</keyword>
<dbReference type="PANTHER" id="PTHR44688:SF16">
    <property type="entry name" value="DNA-BINDING TRANSCRIPTIONAL ACTIVATOR DEVR_DOSR"/>
    <property type="match status" value="1"/>
</dbReference>
<proteinExistence type="predicted"/>
<dbReference type="SUPFAM" id="SSF46894">
    <property type="entry name" value="C-terminal effector domain of the bipartite response regulators"/>
    <property type="match status" value="1"/>
</dbReference>
<dbReference type="InterPro" id="IPR016032">
    <property type="entry name" value="Sig_transdc_resp-reg_C-effctor"/>
</dbReference>
<keyword evidence="1" id="KW-0805">Transcription regulation</keyword>
<sequence>MYFSGLSTTTKYNVISIIDSCLSVNTEDEFKCKVLGKTEDLFGQGMTACGLADLKFSKVSSLSNLGFPSLFLEKIIDSTGTIKSPLFYRWVNSHSPQNIDEEQKRNDSLSSKQLSPYLEFELGNVLSHGLVDFNQNYGSYFAFAQIAERVETHHAEIIEILIPHLHVAYSRLMREQQPPLSTPITCARKPALVSTNPDEIALDSKEKMLTNSITLTVREKDVMRWLFDGKSNWEIGKILNISEYTVKNYVQRLINKFGAKNRTHVVAKALNMGLIELGN</sequence>
<dbReference type="PROSITE" id="PS00622">
    <property type="entry name" value="HTH_LUXR_1"/>
    <property type="match status" value="1"/>
</dbReference>
<dbReference type="EMBL" id="UOFO01000137">
    <property type="protein sequence ID" value="VAW87974.1"/>
    <property type="molecule type" value="Genomic_DNA"/>
</dbReference>
<dbReference type="PANTHER" id="PTHR44688">
    <property type="entry name" value="DNA-BINDING TRANSCRIPTIONAL ACTIVATOR DEVR_DOSR"/>
    <property type="match status" value="1"/>
</dbReference>
<evidence type="ECO:0000259" key="4">
    <source>
        <dbReference type="PROSITE" id="PS50043"/>
    </source>
</evidence>
<evidence type="ECO:0000256" key="1">
    <source>
        <dbReference type="ARBA" id="ARBA00023015"/>
    </source>
</evidence>
<dbReference type="InterPro" id="IPR036388">
    <property type="entry name" value="WH-like_DNA-bd_sf"/>
</dbReference>
<accession>A0A3B1A2L2</accession>
<dbReference type="Pfam" id="PF00196">
    <property type="entry name" value="GerE"/>
    <property type="match status" value="1"/>
</dbReference>
<reference evidence="5" key="1">
    <citation type="submission" date="2018-06" db="EMBL/GenBank/DDBJ databases">
        <authorList>
            <person name="Zhirakovskaya E."/>
        </authorList>
    </citation>
    <scope>NUCLEOTIDE SEQUENCE</scope>
</reference>
<evidence type="ECO:0000256" key="3">
    <source>
        <dbReference type="ARBA" id="ARBA00023163"/>
    </source>
</evidence>
<dbReference type="PROSITE" id="PS50043">
    <property type="entry name" value="HTH_LUXR_2"/>
    <property type="match status" value="1"/>
</dbReference>
<dbReference type="AlphaFoldDB" id="A0A3B1A2L2"/>
<evidence type="ECO:0000256" key="2">
    <source>
        <dbReference type="ARBA" id="ARBA00023125"/>
    </source>
</evidence>
<gene>
    <name evidence="5" type="ORF">MNBD_GAMMA16-2200</name>
</gene>
<dbReference type="GO" id="GO:0003677">
    <property type="term" value="F:DNA binding"/>
    <property type="evidence" value="ECO:0007669"/>
    <property type="project" value="UniProtKB-KW"/>
</dbReference>
<dbReference type="Gene3D" id="3.30.450.80">
    <property type="entry name" value="Transcription factor LuxR-like, autoinducer-binding domain"/>
    <property type="match status" value="1"/>
</dbReference>
<keyword evidence="3" id="KW-0804">Transcription</keyword>
<dbReference type="CDD" id="cd06170">
    <property type="entry name" value="LuxR_C_like"/>
    <property type="match status" value="1"/>
</dbReference>
<feature type="domain" description="HTH luxR-type" evidence="4">
    <location>
        <begin position="208"/>
        <end position="273"/>
    </location>
</feature>
<dbReference type="InterPro" id="IPR000792">
    <property type="entry name" value="Tscrpt_reg_LuxR_C"/>
</dbReference>
<dbReference type="SMART" id="SM00421">
    <property type="entry name" value="HTH_LUXR"/>
    <property type="match status" value="1"/>
</dbReference>
<organism evidence="5">
    <name type="scientific">hydrothermal vent metagenome</name>
    <dbReference type="NCBI Taxonomy" id="652676"/>
    <lineage>
        <taxon>unclassified sequences</taxon>
        <taxon>metagenomes</taxon>
        <taxon>ecological metagenomes</taxon>
    </lineage>
</organism>
<evidence type="ECO:0000313" key="5">
    <source>
        <dbReference type="EMBL" id="VAW87974.1"/>
    </source>
</evidence>
<dbReference type="PRINTS" id="PR00038">
    <property type="entry name" value="HTHLUXR"/>
</dbReference>
<dbReference type="Gene3D" id="1.10.10.10">
    <property type="entry name" value="Winged helix-like DNA-binding domain superfamily/Winged helix DNA-binding domain"/>
    <property type="match status" value="1"/>
</dbReference>
<dbReference type="GO" id="GO:0006355">
    <property type="term" value="P:regulation of DNA-templated transcription"/>
    <property type="evidence" value="ECO:0007669"/>
    <property type="project" value="InterPro"/>
</dbReference>